<evidence type="ECO:0000313" key="6">
    <source>
        <dbReference type="EMBL" id="MFG3189582.1"/>
    </source>
</evidence>
<dbReference type="PANTHER" id="PTHR42812:SF12">
    <property type="entry name" value="BETA-XYLOSIDASE-RELATED"/>
    <property type="match status" value="1"/>
</dbReference>
<dbReference type="EMBL" id="JBICZW010000006">
    <property type="protein sequence ID" value="MFG3189582.1"/>
    <property type="molecule type" value="Genomic_DNA"/>
</dbReference>
<evidence type="ECO:0000313" key="7">
    <source>
        <dbReference type="Proteomes" id="UP001604282"/>
    </source>
</evidence>
<dbReference type="InterPro" id="IPR006710">
    <property type="entry name" value="Glyco_hydro_43"/>
</dbReference>
<gene>
    <name evidence="6" type="ORF">ACGFYS_11610</name>
</gene>
<evidence type="ECO:0000256" key="1">
    <source>
        <dbReference type="ARBA" id="ARBA00009865"/>
    </source>
</evidence>
<evidence type="ECO:0000256" key="3">
    <source>
        <dbReference type="ARBA" id="ARBA00023295"/>
    </source>
</evidence>
<dbReference type="CDD" id="cd09000">
    <property type="entry name" value="GH43_SXA-like"/>
    <property type="match status" value="1"/>
</dbReference>
<comment type="similarity">
    <text evidence="1">Belongs to the glycosyl hydrolase 43 family.</text>
</comment>
<dbReference type="Proteomes" id="UP001604282">
    <property type="component" value="Unassembled WGS sequence"/>
</dbReference>
<keyword evidence="2 6" id="KW-0378">Hydrolase</keyword>
<reference evidence="6 7" key="1">
    <citation type="submission" date="2024-10" db="EMBL/GenBank/DDBJ databases">
        <title>The Natural Products Discovery Center: Release of the First 8490 Sequenced Strains for Exploring Actinobacteria Biosynthetic Diversity.</title>
        <authorList>
            <person name="Kalkreuter E."/>
            <person name="Kautsar S.A."/>
            <person name="Yang D."/>
            <person name="Bader C.D."/>
            <person name="Teijaro C.N."/>
            <person name="Fluegel L."/>
            <person name="Davis C.M."/>
            <person name="Simpson J.R."/>
            <person name="Lauterbach L."/>
            <person name="Steele A.D."/>
            <person name="Gui C."/>
            <person name="Meng S."/>
            <person name="Li G."/>
            <person name="Viehrig K."/>
            <person name="Ye F."/>
            <person name="Su P."/>
            <person name="Kiefer A.F."/>
            <person name="Nichols A."/>
            <person name="Cepeda A.J."/>
            <person name="Yan W."/>
            <person name="Fan B."/>
            <person name="Jiang Y."/>
            <person name="Adhikari A."/>
            <person name="Zheng C.-J."/>
            <person name="Schuster L."/>
            <person name="Cowan T.M."/>
            <person name="Smanski M.J."/>
            <person name="Chevrette M.G."/>
            <person name="De Carvalho L.P.S."/>
            <person name="Shen B."/>
        </authorList>
    </citation>
    <scope>NUCLEOTIDE SEQUENCE [LARGE SCALE GENOMIC DNA]</scope>
    <source>
        <strain evidence="6 7">NPDC048229</strain>
    </source>
</reference>
<protein>
    <submittedName>
        <fullName evidence="6">Glycoside hydrolase family 43 protein</fullName>
    </submittedName>
</protein>
<feature type="region of interest" description="Disordered" evidence="4">
    <location>
        <begin position="343"/>
        <end position="375"/>
    </location>
</feature>
<accession>A0ABW7BPZ2</accession>
<dbReference type="SUPFAM" id="SSF49899">
    <property type="entry name" value="Concanavalin A-like lectins/glucanases"/>
    <property type="match status" value="2"/>
</dbReference>
<dbReference type="RefSeq" id="WP_392881240.1">
    <property type="nucleotide sequence ID" value="NZ_JBICZW010000006.1"/>
</dbReference>
<proteinExistence type="inferred from homology"/>
<dbReference type="PANTHER" id="PTHR42812">
    <property type="entry name" value="BETA-XYLOSIDASE"/>
    <property type="match status" value="1"/>
</dbReference>
<dbReference type="InterPro" id="IPR013320">
    <property type="entry name" value="ConA-like_dom_sf"/>
</dbReference>
<keyword evidence="3" id="KW-0326">Glycosidase</keyword>
<evidence type="ECO:0000259" key="5">
    <source>
        <dbReference type="Pfam" id="PF17851"/>
    </source>
</evidence>
<dbReference type="Pfam" id="PF17851">
    <property type="entry name" value="GH43_C2"/>
    <property type="match status" value="2"/>
</dbReference>
<dbReference type="Gene3D" id="2.115.10.20">
    <property type="entry name" value="Glycosyl hydrolase domain, family 43"/>
    <property type="match status" value="1"/>
</dbReference>
<dbReference type="Gene3D" id="2.60.120.200">
    <property type="match status" value="1"/>
</dbReference>
<dbReference type="InterPro" id="IPR041542">
    <property type="entry name" value="GH43_C2"/>
</dbReference>
<feature type="domain" description="Beta-xylosidase C-terminal Concanavalin A-like" evidence="5">
    <location>
        <begin position="376"/>
        <end position="515"/>
    </location>
</feature>
<dbReference type="SUPFAM" id="SSF75005">
    <property type="entry name" value="Arabinanase/levansucrase/invertase"/>
    <property type="match status" value="1"/>
</dbReference>
<dbReference type="InterPro" id="IPR023296">
    <property type="entry name" value="Glyco_hydro_beta-prop_sf"/>
</dbReference>
<feature type="compositionally biased region" description="Pro residues" evidence="4">
    <location>
        <begin position="347"/>
        <end position="362"/>
    </location>
</feature>
<evidence type="ECO:0000256" key="4">
    <source>
        <dbReference type="SAM" id="MobiDB-lite"/>
    </source>
</evidence>
<feature type="region of interest" description="Disordered" evidence="4">
    <location>
        <begin position="509"/>
        <end position="565"/>
    </location>
</feature>
<organism evidence="6 7">
    <name type="scientific">Streptomyces omiyaensis</name>
    <dbReference type="NCBI Taxonomy" id="68247"/>
    <lineage>
        <taxon>Bacteria</taxon>
        <taxon>Bacillati</taxon>
        <taxon>Actinomycetota</taxon>
        <taxon>Actinomycetes</taxon>
        <taxon>Kitasatosporales</taxon>
        <taxon>Streptomycetaceae</taxon>
        <taxon>Streptomyces</taxon>
    </lineage>
</organism>
<keyword evidence="7" id="KW-1185">Reference proteome</keyword>
<name>A0ABW7BPZ2_9ACTN</name>
<feature type="domain" description="Beta-xylosidase C-terminal Concanavalin A-like" evidence="5">
    <location>
        <begin position="542"/>
        <end position="600"/>
    </location>
</feature>
<dbReference type="Pfam" id="PF04616">
    <property type="entry name" value="Glyco_hydro_43"/>
    <property type="match status" value="1"/>
</dbReference>
<dbReference type="GO" id="GO:0016787">
    <property type="term" value="F:hydrolase activity"/>
    <property type="evidence" value="ECO:0007669"/>
    <property type="project" value="UniProtKB-KW"/>
</dbReference>
<sequence length="607" mass="64125">MTSGPALGTPVPPLTAPSAPGDAVLVNPVLPGFHPDPSILRVGDDYYIATSTFEWAPGVTVHHSRDLVHWTPLGGVLREARLLDLAGRPDSGGVWAPCLSHADGLFHLVYSDVTNLAGAFKDVRNHVTTAPSLDGPWSDPVPFPSHGFDPSLFHDDGPDGDGRSWAVWMEWDHRPGRHPFAGILLQEWDRVRGAVTGAVHRVFTGTALAHTEGPHLYRRGGFHYLVTAEGGTSWDHAVTVARSRFLTGPYEADPAGPLLTSRHHPEAPLQKAGHGSLVETPEGEWYLAHLTARPLTPRGACVLGRETALQRVEWTADGWPRLAGDAPVRGGEALPRTVVRAPAAGRPVPPAAPPAPAPPRPAPAGSGGPEALVSADSARLAPPWSALRRHPDPGWLAPLPGGVRLYGGQSLGSTHGQSLVARRQQAVDFDFSVRLDARPDSPLTMAGLVHYYNTTLWHYAHLTWDEELGRVLRLGVCAHGRYGEPAAPLPAGDGPVELRLTVRGAEGRFSWRPAGADGGGGGSHDGAGDRGADDAGGGSGAGARWRPLGDALDVSPLSDEGATRGDPATGHYTAWGFTGAFAGLCAQDLTGGRAPADFTRPVYRERS</sequence>
<evidence type="ECO:0000256" key="2">
    <source>
        <dbReference type="ARBA" id="ARBA00022801"/>
    </source>
</evidence>
<feature type="compositionally biased region" description="Gly residues" evidence="4">
    <location>
        <begin position="516"/>
        <end position="525"/>
    </location>
</feature>
<comment type="caution">
    <text evidence="6">The sequence shown here is derived from an EMBL/GenBank/DDBJ whole genome shotgun (WGS) entry which is preliminary data.</text>
</comment>
<dbReference type="InterPro" id="IPR051795">
    <property type="entry name" value="Glycosyl_Hydrlase_43"/>
</dbReference>